<keyword evidence="2 8" id="KW-0028">Amino-acid biosynthesis</keyword>
<dbReference type="PRINTS" id="PR00474">
    <property type="entry name" value="GLU5KINASE"/>
</dbReference>
<evidence type="ECO:0000256" key="1">
    <source>
        <dbReference type="ARBA" id="ARBA00022490"/>
    </source>
</evidence>
<dbReference type="InterPro" id="IPR001057">
    <property type="entry name" value="Glu/AcGlu_kinase"/>
</dbReference>
<dbReference type="CDD" id="cd04242">
    <property type="entry name" value="AAK_G5K_ProB"/>
    <property type="match status" value="1"/>
</dbReference>
<evidence type="ECO:0000256" key="6">
    <source>
        <dbReference type="ARBA" id="ARBA00022777"/>
    </source>
</evidence>
<dbReference type="InterPro" id="IPR036393">
    <property type="entry name" value="AceGlu_kinase-like_sf"/>
</dbReference>
<dbReference type="SUPFAM" id="SSF53633">
    <property type="entry name" value="Carbamate kinase-like"/>
    <property type="match status" value="1"/>
</dbReference>
<dbReference type="InterPro" id="IPR001048">
    <property type="entry name" value="Asp/Glu/Uridylate_kinase"/>
</dbReference>
<dbReference type="GO" id="GO:0005829">
    <property type="term" value="C:cytosol"/>
    <property type="evidence" value="ECO:0007669"/>
    <property type="project" value="TreeGrafter"/>
</dbReference>
<dbReference type="AlphaFoldDB" id="B8I871"/>
<dbReference type="EMBL" id="CP001348">
    <property type="protein sequence ID" value="ACL77171.1"/>
    <property type="molecule type" value="Genomic_DNA"/>
</dbReference>
<evidence type="ECO:0000256" key="2">
    <source>
        <dbReference type="ARBA" id="ARBA00022605"/>
    </source>
</evidence>
<accession>B8I871</accession>
<gene>
    <name evidence="8" type="primary">proB</name>
    <name evidence="10" type="ordered locus">Ccel_2877</name>
</gene>
<keyword evidence="3 8" id="KW-0641">Proline biosynthesis</keyword>
<evidence type="ECO:0000256" key="4">
    <source>
        <dbReference type="ARBA" id="ARBA00022679"/>
    </source>
</evidence>
<dbReference type="InterPro" id="IPR005715">
    <property type="entry name" value="Glu_5kinase/COase_Synthase"/>
</dbReference>
<dbReference type="InterPro" id="IPR019797">
    <property type="entry name" value="Glutamate_5-kinase_CS"/>
</dbReference>
<dbReference type="Pfam" id="PF00696">
    <property type="entry name" value="AA_kinase"/>
    <property type="match status" value="1"/>
</dbReference>
<evidence type="ECO:0000256" key="7">
    <source>
        <dbReference type="ARBA" id="ARBA00022840"/>
    </source>
</evidence>
<feature type="binding site" evidence="8">
    <location>
        <begin position="224"/>
        <end position="230"/>
    </location>
    <ligand>
        <name>ATP</name>
        <dbReference type="ChEBI" id="CHEBI:30616"/>
    </ligand>
</feature>
<dbReference type="Gene3D" id="3.40.1160.10">
    <property type="entry name" value="Acetylglutamate kinase-like"/>
    <property type="match status" value="1"/>
</dbReference>
<dbReference type="PROSITE" id="PS00902">
    <property type="entry name" value="GLUTAMATE_5_KINASE"/>
    <property type="match status" value="1"/>
</dbReference>
<dbReference type="GO" id="GO:0055129">
    <property type="term" value="P:L-proline biosynthetic process"/>
    <property type="evidence" value="ECO:0007669"/>
    <property type="project" value="UniProtKB-UniRule"/>
</dbReference>
<reference evidence="10 11" key="1">
    <citation type="submission" date="2009-01" db="EMBL/GenBank/DDBJ databases">
        <title>Complete sequence of Clostridium cellulolyticum H10.</title>
        <authorList>
            <consortium name="US DOE Joint Genome Institute"/>
            <person name="Lucas S."/>
            <person name="Copeland A."/>
            <person name="Lapidus A."/>
            <person name="Glavina del Rio T."/>
            <person name="Dalin E."/>
            <person name="Tice H."/>
            <person name="Bruce D."/>
            <person name="Goodwin L."/>
            <person name="Pitluck S."/>
            <person name="Chertkov O."/>
            <person name="Saunders E."/>
            <person name="Brettin T."/>
            <person name="Detter J.C."/>
            <person name="Han C."/>
            <person name="Larimer F."/>
            <person name="Land M."/>
            <person name="Hauser L."/>
            <person name="Kyrpides N."/>
            <person name="Ivanova N."/>
            <person name="Zhou J."/>
            <person name="Richardson P."/>
        </authorList>
    </citation>
    <scope>NUCLEOTIDE SEQUENCE [LARGE SCALE GENOMIC DNA]</scope>
    <source>
        <strain evidence="11">ATCC 35319 / DSM 5812 / JCM 6584 / H10</strain>
    </source>
</reference>
<sequence>MCFKRQRLQDAQRIVIKVGTSTLTYETGKINFNCIDKLARIISDLSNQGKEVILVTSGAIGVGVDKLKLSERPKTIREKQAVAAVGQCELMHMYSKFFSEYGHIVAQILLTRDIMGDEKCRKNVVNTFETLLEKGIVPIVNENDSVSTVELKVGQKDTFSENDTLSAIVSKLIEADLLIILSDIDGFYDSDPRKNPDSRMLSVIDKITPEIEDCAEGAGTKRGTGGMVTKLSAAKIATGAGVDVVLTNGSHPEAILDILSGEQVGTLFIGSK</sequence>
<dbReference type="InterPro" id="IPR011529">
    <property type="entry name" value="Glu_5kinase"/>
</dbReference>
<dbReference type="PANTHER" id="PTHR43654">
    <property type="entry name" value="GLUTAMATE 5-KINASE"/>
    <property type="match status" value="1"/>
</dbReference>
<evidence type="ECO:0000256" key="5">
    <source>
        <dbReference type="ARBA" id="ARBA00022741"/>
    </source>
</evidence>
<feature type="binding site" evidence="8">
    <location>
        <position position="144"/>
    </location>
    <ligand>
        <name>substrate</name>
    </ligand>
</feature>
<dbReference type="UniPathway" id="UPA00098">
    <property type="reaction ID" value="UER00359"/>
</dbReference>
<dbReference type="PIRSF" id="PIRSF000729">
    <property type="entry name" value="GK"/>
    <property type="match status" value="1"/>
</dbReference>
<dbReference type="STRING" id="394503.Ccel_2877"/>
<dbReference type="NCBIfam" id="TIGR01027">
    <property type="entry name" value="proB"/>
    <property type="match status" value="1"/>
</dbReference>
<comment type="subcellular location">
    <subcellularLocation>
        <location evidence="8">Cytoplasm</location>
    </subcellularLocation>
</comment>
<keyword evidence="4 8" id="KW-0808">Transferase</keyword>
<keyword evidence="5 8" id="KW-0547">Nucleotide-binding</keyword>
<protein>
    <recommendedName>
        <fullName evidence="8">Glutamate 5-kinase</fullName>
        <ecNumber evidence="8">2.7.2.11</ecNumber>
    </recommendedName>
    <alternativeName>
        <fullName evidence="8">Gamma-glutamyl kinase</fullName>
        <shortName evidence="8">GK</shortName>
    </alternativeName>
</protein>
<feature type="binding site" evidence="8">
    <location>
        <position position="57"/>
    </location>
    <ligand>
        <name>substrate</name>
    </ligand>
</feature>
<dbReference type="Proteomes" id="UP000001349">
    <property type="component" value="Chromosome"/>
</dbReference>
<comment type="catalytic activity">
    <reaction evidence="8">
        <text>L-glutamate + ATP = L-glutamyl 5-phosphate + ADP</text>
        <dbReference type="Rhea" id="RHEA:14877"/>
        <dbReference type="ChEBI" id="CHEBI:29985"/>
        <dbReference type="ChEBI" id="CHEBI:30616"/>
        <dbReference type="ChEBI" id="CHEBI:58274"/>
        <dbReference type="ChEBI" id="CHEBI:456216"/>
        <dbReference type="EC" id="2.7.2.11"/>
    </reaction>
</comment>
<evidence type="ECO:0000256" key="8">
    <source>
        <dbReference type="HAMAP-Rule" id="MF_00456"/>
    </source>
</evidence>
<comment type="function">
    <text evidence="8">Catalyzes the transfer of a phosphate group to glutamate to form L-glutamate 5-phosphate.</text>
</comment>
<keyword evidence="11" id="KW-1185">Reference proteome</keyword>
<dbReference type="InterPro" id="IPR041739">
    <property type="entry name" value="G5K_ProB"/>
</dbReference>
<evidence type="ECO:0000313" key="10">
    <source>
        <dbReference type="EMBL" id="ACL77171.1"/>
    </source>
</evidence>
<feature type="binding site" evidence="8">
    <location>
        <position position="17"/>
    </location>
    <ligand>
        <name>ATP</name>
        <dbReference type="ChEBI" id="CHEBI:30616"/>
    </ligand>
</feature>
<dbReference type="GO" id="GO:0004349">
    <property type="term" value="F:glutamate 5-kinase activity"/>
    <property type="evidence" value="ECO:0007669"/>
    <property type="project" value="UniProtKB-UniRule"/>
</dbReference>
<comment type="similarity">
    <text evidence="8">Belongs to the glutamate 5-kinase family.</text>
</comment>
<keyword evidence="6 8" id="KW-0418">Kinase</keyword>
<evidence type="ECO:0000256" key="3">
    <source>
        <dbReference type="ARBA" id="ARBA00022650"/>
    </source>
</evidence>
<dbReference type="FunFam" id="3.40.1160.10:FF:000018">
    <property type="entry name" value="Glutamate 5-kinase"/>
    <property type="match status" value="1"/>
</dbReference>
<dbReference type="RefSeq" id="WP_015926239.1">
    <property type="nucleotide sequence ID" value="NC_011898.1"/>
</dbReference>
<dbReference type="eggNOG" id="COG0263">
    <property type="taxonomic scope" value="Bacteria"/>
</dbReference>
<evidence type="ECO:0000313" key="11">
    <source>
        <dbReference type="Proteomes" id="UP000001349"/>
    </source>
</evidence>
<dbReference type="KEGG" id="cce:Ccel_2877"/>
<proteinExistence type="inferred from homology"/>
<comment type="pathway">
    <text evidence="8">Amino-acid biosynthesis; L-proline biosynthesis; L-glutamate 5-semialdehyde from L-glutamate: step 1/2.</text>
</comment>
<dbReference type="OrthoDB" id="9804434at2"/>
<dbReference type="EC" id="2.7.2.11" evidence="8"/>
<feature type="binding site" evidence="8">
    <location>
        <position position="162"/>
    </location>
    <ligand>
        <name>substrate</name>
    </ligand>
</feature>
<keyword evidence="1 8" id="KW-0963">Cytoplasm</keyword>
<keyword evidence="7 8" id="KW-0067">ATP-binding</keyword>
<name>B8I871_RUMCH</name>
<dbReference type="GO" id="GO:0005524">
    <property type="term" value="F:ATP binding"/>
    <property type="evidence" value="ECO:0007669"/>
    <property type="project" value="UniProtKB-KW"/>
</dbReference>
<organism evidence="10 11">
    <name type="scientific">Ruminiclostridium cellulolyticum (strain ATCC 35319 / DSM 5812 / JCM 6584 / H10)</name>
    <name type="common">Clostridium cellulolyticum</name>
    <dbReference type="NCBI Taxonomy" id="394503"/>
    <lineage>
        <taxon>Bacteria</taxon>
        <taxon>Bacillati</taxon>
        <taxon>Bacillota</taxon>
        <taxon>Clostridia</taxon>
        <taxon>Eubacteriales</taxon>
        <taxon>Oscillospiraceae</taxon>
        <taxon>Ruminiclostridium</taxon>
    </lineage>
</organism>
<dbReference type="HOGENOM" id="CLU_025400_0_2_9"/>
<dbReference type="PANTHER" id="PTHR43654:SF1">
    <property type="entry name" value="ISOPENTENYL PHOSPHATE KINASE"/>
    <property type="match status" value="1"/>
</dbReference>
<feature type="binding site" evidence="8">
    <location>
        <begin position="182"/>
        <end position="183"/>
    </location>
    <ligand>
        <name>ATP</name>
        <dbReference type="ChEBI" id="CHEBI:30616"/>
    </ligand>
</feature>
<feature type="domain" description="Aspartate/glutamate/uridylate kinase" evidence="9">
    <location>
        <begin position="12"/>
        <end position="248"/>
    </location>
</feature>
<dbReference type="HAMAP" id="MF_00456">
    <property type="entry name" value="ProB"/>
    <property type="match status" value="1"/>
</dbReference>
<evidence type="ECO:0000259" key="9">
    <source>
        <dbReference type="Pfam" id="PF00696"/>
    </source>
</evidence>